<dbReference type="InterPro" id="IPR000014">
    <property type="entry name" value="PAS"/>
</dbReference>
<evidence type="ECO:0000256" key="9">
    <source>
        <dbReference type="ARBA" id="ARBA00023012"/>
    </source>
</evidence>
<dbReference type="PANTHER" id="PTHR43065">
    <property type="entry name" value="SENSOR HISTIDINE KINASE"/>
    <property type="match status" value="1"/>
</dbReference>
<dbReference type="SUPFAM" id="SSF47384">
    <property type="entry name" value="Homodimeric domain of signal transducing histidine kinase"/>
    <property type="match status" value="1"/>
</dbReference>
<evidence type="ECO:0000256" key="1">
    <source>
        <dbReference type="ARBA" id="ARBA00000085"/>
    </source>
</evidence>
<evidence type="ECO:0000313" key="13">
    <source>
        <dbReference type="Proteomes" id="UP000254134"/>
    </source>
</evidence>
<dbReference type="AlphaFoldDB" id="A0A7M2Z140"/>
<dbReference type="InterPro" id="IPR013767">
    <property type="entry name" value="PAS_fold"/>
</dbReference>
<keyword evidence="7" id="KW-0418">Kinase</keyword>
<evidence type="ECO:0000256" key="8">
    <source>
        <dbReference type="ARBA" id="ARBA00022840"/>
    </source>
</evidence>
<name>A0A7M2Z140_9ACTN</name>
<dbReference type="InterPro" id="IPR036890">
    <property type="entry name" value="HATPase_C_sf"/>
</dbReference>
<dbReference type="NCBIfam" id="TIGR00229">
    <property type="entry name" value="sensory_box"/>
    <property type="match status" value="1"/>
</dbReference>
<organism evidence="12 13">
    <name type="scientific">Gaiella occulta</name>
    <dbReference type="NCBI Taxonomy" id="1002870"/>
    <lineage>
        <taxon>Bacteria</taxon>
        <taxon>Bacillati</taxon>
        <taxon>Actinomycetota</taxon>
        <taxon>Thermoleophilia</taxon>
        <taxon>Gaiellales</taxon>
        <taxon>Gaiellaceae</taxon>
        <taxon>Gaiella</taxon>
    </lineage>
</organism>
<dbReference type="Proteomes" id="UP000254134">
    <property type="component" value="Unassembled WGS sequence"/>
</dbReference>
<dbReference type="Gene3D" id="3.30.565.10">
    <property type="entry name" value="Histidine kinase-like ATPase, C-terminal domain"/>
    <property type="match status" value="1"/>
</dbReference>
<evidence type="ECO:0000256" key="4">
    <source>
        <dbReference type="ARBA" id="ARBA00022553"/>
    </source>
</evidence>
<feature type="domain" description="PAS" evidence="11">
    <location>
        <begin position="1"/>
        <end position="59"/>
    </location>
</feature>
<dbReference type="GO" id="GO:0005886">
    <property type="term" value="C:plasma membrane"/>
    <property type="evidence" value="ECO:0007669"/>
    <property type="project" value="UniProtKB-SubCell"/>
</dbReference>
<evidence type="ECO:0000313" key="12">
    <source>
        <dbReference type="EMBL" id="RDI75372.1"/>
    </source>
</evidence>
<dbReference type="Pfam" id="PF00989">
    <property type="entry name" value="PAS"/>
    <property type="match status" value="1"/>
</dbReference>
<dbReference type="InterPro" id="IPR005467">
    <property type="entry name" value="His_kinase_dom"/>
</dbReference>
<comment type="subcellular location">
    <subcellularLocation>
        <location evidence="2">Cell membrane</location>
    </subcellularLocation>
</comment>
<dbReference type="InterPro" id="IPR003661">
    <property type="entry name" value="HisK_dim/P_dom"/>
</dbReference>
<dbReference type="InterPro" id="IPR003594">
    <property type="entry name" value="HATPase_dom"/>
</dbReference>
<dbReference type="GO" id="GO:0005524">
    <property type="term" value="F:ATP binding"/>
    <property type="evidence" value="ECO:0007669"/>
    <property type="project" value="UniProtKB-KW"/>
</dbReference>
<proteinExistence type="predicted"/>
<dbReference type="SMART" id="SM00387">
    <property type="entry name" value="HATPase_c"/>
    <property type="match status" value="1"/>
</dbReference>
<accession>A0A7M2Z140</accession>
<reference evidence="12 13" key="1">
    <citation type="submission" date="2018-07" db="EMBL/GenBank/DDBJ databases">
        <title>High-quality-draft genome sequence of Gaiella occulta.</title>
        <authorList>
            <person name="Severino R."/>
            <person name="Froufe H.J.C."/>
            <person name="Rainey F.A."/>
            <person name="Barroso C."/>
            <person name="Albuquerque L."/>
            <person name="Lobo-Da-Cunha A."/>
            <person name="Da Costa M.S."/>
            <person name="Egas C."/>
        </authorList>
    </citation>
    <scope>NUCLEOTIDE SEQUENCE [LARGE SCALE GENOMIC DNA]</scope>
    <source>
        <strain evidence="12 13">F2-233</strain>
    </source>
</reference>
<comment type="caution">
    <text evidence="12">The sequence shown here is derived from an EMBL/GenBank/DDBJ whole genome shotgun (WGS) entry which is preliminary data.</text>
</comment>
<protein>
    <recommendedName>
        <fullName evidence="3">histidine kinase</fullName>
        <ecNumber evidence="3">2.7.13.3</ecNumber>
    </recommendedName>
</protein>
<dbReference type="Gene3D" id="1.10.287.130">
    <property type="match status" value="1"/>
</dbReference>
<dbReference type="PROSITE" id="PS50112">
    <property type="entry name" value="PAS"/>
    <property type="match status" value="1"/>
</dbReference>
<feature type="domain" description="Histidine kinase" evidence="10">
    <location>
        <begin position="137"/>
        <end position="354"/>
    </location>
</feature>
<dbReference type="GO" id="GO:0000155">
    <property type="term" value="F:phosphorelay sensor kinase activity"/>
    <property type="evidence" value="ECO:0007669"/>
    <property type="project" value="InterPro"/>
</dbReference>
<dbReference type="PRINTS" id="PR00344">
    <property type="entry name" value="BCTRLSENSOR"/>
</dbReference>
<evidence type="ECO:0000256" key="6">
    <source>
        <dbReference type="ARBA" id="ARBA00022741"/>
    </source>
</evidence>
<dbReference type="EC" id="2.7.13.3" evidence="3"/>
<dbReference type="CDD" id="cd00130">
    <property type="entry name" value="PAS"/>
    <property type="match status" value="1"/>
</dbReference>
<dbReference type="Pfam" id="PF00512">
    <property type="entry name" value="HisKA"/>
    <property type="match status" value="1"/>
</dbReference>
<dbReference type="SMART" id="SM00388">
    <property type="entry name" value="HisKA"/>
    <property type="match status" value="1"/>
</dbReference>
<keyword evidence="8" id="KW-0067">ATP-binding</keyword>
<evidence type="ECO:0000256" key="2">
    <source>
        <dbReference type="ARBA" id="ARBA00004236"/>
    </source>
</evidence>
<evidence type="ECO:0000259" key="11">
    <source>
        <dbReference type="PROSITE" id="PS50112"/>
    </source>
</evidence>
<keyword evidence="5" id="KW-0808">Transferase</keyword>
<dbReference type="PROSITE" id="PS50109">
    <property type="entry name" value="HIS_KIN"/>
    <property type="match status" value="1"/>
</dbReference>
<evidence type="ECO:0000256" key="3">
    <source>
        <dbReference type="ARBA" id="ARBA00012438"/>
    </source>
</evidence>
<dbReference type="InterPro" id="IPR035965">
    <property type="entry name" value="PAS-like_dom_sf"/>
</dbReference>
<evidence type="ECO:0000256" key="7">
    <source>
        <dbReference type="ARBA" id="ARBA00022777"/>
    </source>
</evidence>
<comment type="catalytic activity">
    <reaction evidence="1">
        <text>ATP + protein L-histidine = ADP + protein N-phospho-L-histidine.</text>
        <dbReference type="EC" id="2.7.13.3"/>
    </reaction>
</comment>
<dbReference type="EMBL" id="QQZY01000002">
    <property type="protein sequence ID" value="RDI75372.1"/>
    <property type="molecule type" value="Genomic_DNA"/>
</dbReference>
<dbReference type="InterPro" id="IPR004358">
    <property type="entry name" value="Sig_transdc_His_kin-like_C"/>
</dbReference>
<keyword evidence="6" id="KW-0547">Nucleotide-binding</keyword>
<keyword evidence="4" id="KW-0597">Phosphoprotein</keyword>
<keyword evidence="9" id="KW-0902">Two-component regulatory system</keyword>
<dbReference type="Gene3D" id="3.30.450.20">
    <property type="entry name" value="PAS domain"/>
    <property type="match status" value="1"/>
</dbReference>
<dbReference type="PANTHER" id="PTHR43065:SF46">
    <property type="entry name" value="C4-DICARBOXYLATE TRANSPORT SENSOR PROTEIN DCTB"/>
    <property type="match status" value="1"/>
</dbReference>
<keyword evidence="13" id="KW-1185">Reference proteome</keyword>
<evidence type="ECO:0000256" key="5">
    <source>
        <dbReference type="ARBA" id="ARBA00022679"/>
    </source>
</evidence>
<dbReference type="SUPFAM" id="SSF55874">
    <property type="entry name" value="ATPase domain of HSP90 chaperone/DNA topoisomerase II/histidine kinase"/>
    <property type="match status" value="1"/>
</dbReference>
<dbReference type="GO" id="GO:0006355">
    <property type="term" value="P:regulation of DNA-templated transcription"/>
    <property type="evidence" value="ECO:0007669"/>
    <property type="project" value="InterPro"/>
</dbReference>
<reference evidence="13" key="2">
    <citation type="journal article" date="2019" name="MicrobiologyOpen">
        <title>High-quality draft genome sequence of Gaiella occulta isolated from a 150 meter deep mineral water borehole and comparison with the genome sequences of other deep-branching lineages of the phylum Actinobacteria.</title>
        <authorList>
            <person name="Severino R."/>
            <person name="Froufe H.J.C."/>
            <person name="Barroso C."/>
            <person name="Albuquerque L."/>
            <person name="Lobo-da-Cunha A."/>
            <person name="da Costa M.S."/>
            <person name="Egas C."/>
        </authorList>
    </citation>
    <scope>NUCLEOTIDE SEQUENCE [LARGE SCALE GENOMIC DNA]</scope>
    <source>
        <strain evidence="13">F2-233</strain>
    </source>
</reference>
<gene>
    <name evidence="12" type="ORF">Gocc_1170</name>
</gene>
<dbReference type="SUPFAM" id="SSF55785">
    <property type="entry name" value="PYP-like sensor domain (PAS domain)"/>
    <property type="match status" value="1"/>
</dbReference>
<dbReference type="Pfam" id="PF02518">
    <property type="entry name" value="HATPase_c"/>
    <property type="match status" value="1"/>
</dbReference>
<evidence type="ECO:0000259" key="10">
    <source>
        <dbReference type="PROSITE" id="PS50109"/>
    </source>
</evidence>
<dbReference type="InterPro" id="IPR036097">
    <property type="entry name" value="HisK_dim/P_sf"/>
</dbReference>
<sequence length="365" mass="39196">MADGVVVCDRHGTIVYASEGLAVLLGYRPDELVSQPLETIVPDRLAARHEGLRREYVESPATRSMGVGLELAARHRCGRVVPVEVGLSSFGAGSEMRVVAVVRDVSERRRSEAARRRLERDLLQARKMEALGRLARGVAHDFNNILQAVGGTAALALEHADGRLREDLETIVASAAQGRELTSQLLMFGRPDAGAPELLDLQRELAELLPVLRRFVPKRVEVRIECPPDVAGVCVSRVHLEQILMNLVVNAGEAIEGDGEVTVRVADTRARLRPDSLPSVEEEAVEIAVVDTGPGMSEDTLACLFDPFYTTKPGGTGIGLSIVYELVSQAGGRISARSLAPAGAELLVLLPAFRPPHPSAPCPGV</sequence>